<sequence length="210" mass="24975">MPIFSKDNKNILFIHVPKAGGSTIESIFKRSEFEMTYFDGGKHSKLNPLRKCSPQHMYAEQLNALFEVNKFDYIFMLVRNPIERFKSEFGMRHQQADKNNRLNFDYVNSWTKKTLENYNSNPYCYDNHIRPQSQFYLPGTRVFKLEDGMDSIIEQISKDISMQLNYDGFKIMDRKKKSGFSSKDVPISDFTLNHLEHFYAEDFFNFNYKK</sequence>
<dbReference type="Pfam" id="PF03567">
    <property type="entry name" value="Sulfotransfer_2"/>
    <property type="match status" value="1"/>
</dbReference>
<dbReference type="AlphaFoldDB" id="A0A2P7RCS4"/>
<dbReference type="RefSeq" id="WP_106728446.1">
    <property type="nucleotide sequence ID" value="NZ_PXYG01000001.1"/>
</dbReference>
<dbReference type="GO" id="GO:0008146">
    <property type="term" value="F:sulfotransferase activity"/>
    <property type="evidence" value="ECO:0007669"/>
    <property type="project" value="InterPro"/>
</dbReference>
<accession>A0A2P7RCS4</accession>
<organism evidence="1 2">
    <name type="scientific">Zobellella endophytica</name>
    <dbReference type="NCBI Taxonomy" id="2116700"/>
    <lineage>
        <taxon>Bacteria</taxon>
        <taxon>Pseudomonadati</taxon>
        <taxon>Pseudomonadota</taxon>
        <taxon>Gammaproteobacteria</taxon>
        <taxon>Aeromonadales</taxon>
        <taxon>Aeromonadaceae</taxon>
        <taxon>Zobellella</taxon>
    </lineage>
</organism>
<gene>
    <name evidence="1" type="ORF">C7H85_04345</name>
</gene>
<name>A0A2P7RCS4_9GAMM</name>
<dbReference type="SUPFAM" id="SSF52540">
    <property type="entry name" value="P-loop containing nucleoside triphosphate hydrolases"/>
    <property type="match status" value="1"/>
</dbReference>
<dbReference type="EMBL" id="PXYG01000001">
    <property type="protein sequence ID" value="PSJ48034.1"/>
    <property type="molecule type" value="Genomic_DNA"/>
</dbReference>
<dbReference type="Proteomes" id="UP000240243">
    <property type="component" value="Unassembled WGS sequence"/>
</dbReference>
<evidence type="ECO:0000313" key="2">
    <source>
        <dbReference type="Proteomes" id="UP000240243"/>
    </source>
</evidence>
<dbReference type="GO" id="GO:0016020">
    <property type="term" value="C:membrane"/>
    <property type="evidence" value="ECO:0007669"/>
    <property type="project" value="InterPro"/>
</dbReference>
<dbReference type="InterPro" id="IPR027417">
    <property type="entry name" value="P-loop_NTPase"/>
</dbReference>
<protein>
    <recommendedName>
        <fullName evidence="3">Sulfotransferase family protein</fullName>
    </recommendedName>
</protein>
<proteinExistence type="predicted"/>
<dbReference type="Gene3D" id="3.40.50.300">
    <property type="entry name" value="P-loop containing nucleotide triphosphate hydrolases"/>
    <property type="match status" value="1"/>
</dbReference>
<evidence type="ECO:0000313" key="1">
    <source>
        <dbReference type="EMBL" id="PSJ48034.1"/>
    </source>
</evidence>
<evidence type="ECO:0008006" key="3">
    <source>
        <dbReference type="Google" id="ProtNLM"/>
    </source>
</evidence>
<dbReference type="OrthoDB" id="288532at2"/>
<keyword evidence="2" id="KW-1185">Reference proteome</keyword>
<reference evidence="1 2" key="1">
    <citation type="submission" date="2018-03" db="EMBL/GenBank/DDBJ databases">
        <title>The draft genome of Zobellella sp. 59N8.</title>
        <authorList>
            <person name="Liu L."/>
            <person name="Li L."/>
            <person name="Zhang X."/>
            <person name="Liang L."/>
            <person name="Wang T."/>
        </authorList>
    </citation>
    <scope>NUCLEOTIDE SEQUENCE [LARGE SCALE GENOMIC DNA]</scope>
    <source>
        <strain evidence="1 2">59N8</strain>
    </source>
</reference>
<comment type="caution">
    <text evidence="1">The sequence shown here is derived from an EMBL/GenBank/DDBJ whole genome shotgun (WGS) entry which is preliminary data.</text>
</comment>
<dbReference type="InterPro" id="IPR005331">
    <property type="entry name" value="Sulfotransferase"/>
</dbReference>